<dbReference type="Pfam" id="PF00027">
    <property type="entry name" value="cNMP_binding"/>
    <property type="match status" value="1"/>
</dbReference>
<dbReference type="InterPro" id="IPR018490">
    <property type="entry name" value="cNMP-bd_dom_sf"/>
</dbReference>
<sequence>MAPAPGRGPTGSGAPAGRWSPRAAGPGCPHTGGVTDLLALGSDLPTADLTPGTVLIEEGTRPGRLLVLVSGEVVVEHDGVPFARIDSPGAVFGEMSAVLDRAATATVRAVGDVRVHVVDDPVRFLTDTPGAALAVLRTTASRLDGMTQYLVDVKRQFADQAGHLGLVDQILDTLVHHQGPGARTGSARDPEGDHHHEHD</sequence>
<protein>
    <submittedName>
        <fullName evidence="3">Cyclic nucleotide-binding domain-containing protein</fullName>
    </submittedName>
</protein>
<dbReference type="OrthoDB" id="192231at2"/>
<gene>
    <name evidence="3" type="ORF">EKO23_01740</name>
</gene>
<dbReference type="EMBL" id="SDKM01000002">
    <property type="protein sequence ID" value="RYP88636.1"/>
    <property type="molecule type" value="Genomic_DNA"/>
</dbReference>
<comment type="caution">
    <text evidence="3">The sequence shown here is derived from an EMBL/GenBank/DDBJ whole genome shotgun (WGS) entry which is preliminary data.</text>
</comment>
<feature type="region of interest" description="Disordered" evidence="1">
    <location>
        <begin position="1"/>
        <end position="30"/>
    </location>
</feature>
<dbReference type="InterPro" id="IPR014710">
    <property type="entry name" value="RmlC-like_jellyroll"/>
</dbReference>
<dbReference type="CDD" id="cd00038">
    <property type="entry name" value="CAP_ED"/>
    <property type="match status" value="1"/>
</dbReference>
<evidence type="ECO:0000313" key="4">
    <source>
        <dbReference type="Proteomes" id="UP000295198"/>
    </source>
</evidence>
<name>A0A4Q4ZM76_9ACTN</name>
<dbReference type="InterPro" id="IPR000595">
    <property type="entry name" value="cNMP-bd_dom"/>
</dbReference>
<keyword evidence="4" id="KW-1185">Reference proteome</keyword>
<proteinExistence type="predicted"/>
<reference evidence="3 4" key="1">
    <citation type="submission" date="2019-01" db="EMBL/GenBank/DDBJ databases">
        <title>Nocardioides guangzhouensis sp. nov., an actinobacterium isolated from soil.</title>
        <authorList>
            <person name="Fu Y."/>
            <person name="Cai Y."/>
            <person name="Lin Z."/>
            <person name="Chen P."/>
        </authorList>
    </citation>
    <scope>NUCLEOTIDE SEQUENCE [LARGE SCALE GENOMIC DNA]</scope>
    <source>
        <strain evidence="3 4">130</strain>
    </source>
</reference>
<dbReference type="Proteomes" id="UP000295198">
    <property type="component" value="Unassembled WGS sequence"/>
</dbReference>
<evidence type="ECO:0000256" key="1">
    <source>
        <dbReference type="SAM" id="MobiDB-lite"/>
    </source>
</evidence>
<dbReference type="PROSITE" id="PS50042">
    <property type="entry name" value="CNMP_BINDING_3"/>
    <property type="match status" value="1"/>
</dbReference>
<evidence type="ECO:0000313" key="3">
    <source>
        <dbReference type="EMBL" id="RYP88636.1"/>
    </source>
</evidence>
<feature type="domain" description="Cyclic nucleotide-binding" evidence="2">
    <location>
        <begin position="49"/>
        <end position="119"/>
    </location>
</feature>
<evidence type="ECO:0000259" key="2">
    <source>
        <dbReference type="PROSITE" id="PS50042"/>
    </source>
</evidence>
<feature type="region of interest" description="Disordered" evidence="1">
    <location>
        <begin position="177"/>
        <end position="199"/>
    </location>
</feature>
<dbReference type="AlphaFoldDB" id="A0A4Q4ZM76"/>
<feature type="compositionally biased region" description="Basic and acidic residues" evidence="1">
    <location>
        <begin position="186"/>
        <end position="199"/>
    </location>
</feature>
<dbReference type="SUPFAM" id="SSF51206">
    <property type="entry name" value="cAMP-binding domain-like"/>
    <property type="match status" value="1"/>
</dbReference>
<dbReference type="Gene3D" id="2.60.120.10">
    <property type="entry name" value="Jelly Rolls"/>
    <property type="match status" value="1"/>
</dbReference>
<accession>A0A4Q4ZM76</accession>
<organism evidence="3 4">
    <name type="scientific">Nocardioides guangzhouensis</name>
    <dbReference type="NCBI Taxonomy" id="2497878"/>
    <lineage>
        <taxon>Bacteria</taxon>
        <taxon>Bacillati</taxon>
        <taxon>Actinomycetota</taxon>
        <taxon>Actinomycetes</taxon>
        <taxon>Propionibacteriales</taxon>
        <taxon>Nocardioidaceae</taxon>
        <taxon>Nocardioides</taxon>
    </lineage>
</organism>